<gene>
    <name evidence="3" type="ORF">E1298_20640</name>
</gene>
<reference evidence="3 4" key="1">
    <citation type="submission" date="2019-03" db="EMBL/GenBank/DDBJ databases">
        <title>Draft genome sequences of novel Actinobacteria.</title>
        <authorList>
            <person name="Sahin N."/>
            <person name="Ay H."/>
            <person name="Saygin H."/>
        </authorList>
    </citation>
    <scope>NUCLEOTIDE SEQUENCE [LARGE SCALE GENOMIC DNA]</scope>
    <source>
        <strain evidence="3 4">H3C3</strain>
    </source>
</reference>
<name>A0A4R5BFB1_9ACTN</name>
<dbReference type="AlphaFoldDB" id="A0A4R5BFB1"/>
<feature type="chain" id="PRO_5039340576" evidence="2">
    <location>
        <begin position="27"/>
        <end position="138"/>
    </location>
</feature>
<dbReference type="Proteomes" id="UP000294513">
    <property type="component" value="Unassembled WGS sequence"/>
</dbReference>
<dbReference type="InterPro" id="IPR006311">
    <property type="entry name" value="TAT_signal"/>
</dbReference>
<keyword evidence="4" id="KW-1185">Reference proteome</keyword>
<evidence type="ECO:0000256" key="2">
    <source>
        <dbReference type="SAM" id="SignalP"/>
    </source>
</evidence>
<protein>
    <submittedName>
        <fullName evidence="3">Uncharacterized protein</fullName>
    </submittedName>
</protein>
<evidence type="ECO:0000313" key="3">
    <source>
        <dbReference type="EMBL" id="TDD83953.1"/>
    </source>
</evidence>
<keyword evidence="2" id="KW-0732">Signal</keyword>
<organism evidence="3 4">
    <name type="scientific">Actinomadura rubrisoli</name>
    <dbReference type="NCBI Taxonomy" id="2530368"/>
    <lineage>
        <taxon>Bacteria</taxon>
        <taxon>Bacillati</taxon>
        <taxon>Actinomycetota</taxon>
        <taxon>Actinomycetes</taxon>
        <taxon>Streptosporangiales</taxon>
        <taxon>Thermomonosporaceae</taxon>
        <taxon>Actinomadura</taxon>
    </lineage>
</organism>
<accession>A0A4R5BFB1</accession>
<dbReference type="RefSeq" id="WP_131895670.1">
    <property type="nucleotide sequence ID" value="NZ_SMKU01000107.1"/>
</dbReference>
<feature type="region of interest" description="Disordered" evidence="1">
    <location>
        <begin position="113"/>
        <end position="138"/>
    </location>
</feature>
<comment type="caution">
    <text evidence="3">The sequence shown here is derived from an EMBL/GenBank/DDBJ whole genome shotgun (WGS) entry which is preliminary data.</text>
</comment>
<evidence type="ECO:0000256" key="1">
    <source>
        <dbReference type="SAM" id="MobiDB-lite"/>
    </source>
</evidence>
<sequence length="138" mass="14488">MKPLSRTLLALIAAAVVAAPAASAEAQAPGASAVAGKHRLSVDIDIDGNRIRAGGAIQDLSSGRSDVCVQVILKRRRTDKPPRWSTIADTGWKCGKGEVSVSTDWRNCPGGRSKPHVATAKGKWNGQEVESVSTKETC</sequence>
<proteinExistence type="predicted"/>
<feature type="compositionally biased region" description="Polar residues" evidence="1">
    <location>
        <begin position="128"/>
        <end position="138"/>
    </location>
</feature>
<dbReference type="PROSITE" id="PS51318">
    <property type="entry name" value="TAT"/>
    <property type="match status" value="1"/>
</dbReference>
<feature type="signal peptide" evidence="2">
    <location>
        <begin position="1"/>
        <end position="26"/>
    </location>
</feature>
<dbReference type="EMBL" id="SMKU01000107">
    <property type="protein sequence ID" value="TDD83953.1"/>
    <property type="molecule type" value="Genomic_DNA"/>
</dbReference>
<evidence type="ECO:0000313" key="4">
    <source>
        <dbReference type="Proteomes" id="UP000294513"/>
    </source>
</evidence>